<sequence length="322" mass="37173">MGEIPYEQYKKQYRQLQKVTERDLQTFSNQLKDIPGLIRSGKRKPEDIKKSVTQYMKSMKKKVDDIYDENQNTTSSLTKRLKLMNSFENIKQMEDPDFNVWTSTLLERLINKTYLKKTKSDIEFQLRFQEYVELCSQRKISDAISYCKKYLIPWRETHLEAIQRAAALIAFSPSTSCSVYKKLYENSRWDTLVSNFYKECFKLVGLPESSFLITALEAGLSSLKTSICSQPNNVNINCPVCNHEISKFASKLPCAHHINSRIVCRISGLVMDEHNPPLMLPNGKVYSTKALTEMANVSEGKITCPRTGSVYQFSDLRKCYVL</sequence>
<dbReference type="InterPro" id="IPR045098">
    <property type="entry name" value="Fyv10_fam"/>
</dbReference>
<evidence type="ECO:0000256" key="7">
    <source>
        <dbReference type="PROSITE-ProRule" id="PRU01215"/>
    </source>
</evidence>
<dbReference type="Proteomes" id="UP000281549">
    <property type="component" value="Unassembled WGS sequence"/>
</dbReference>
<comment type="similarity">
    <text evidence="2">Belongs to the FYV10 family.</text>
</comment>
<evidence type="ECO:0000313" key="11">
    <source>
        <dbReference type="Proteomes" id="UP000281549"/>
    </source>
</evidence>
<dbReference type="GO" id="GO:0043161">
    <property type="term" value="P:proteasome-mediated ubiquitin-dependent protein catabolic process"/>
    <property type="evidence" value="ECO:0007669"/>
    <property type="project" value="InterPro"/>
</dbReference>
<evidence type="ECO:0000259" key="9">
    <source>
        <dbReference type="PROSITE" id="PS51867"/>
    </source>
</evidence>
<evidence type="ECO:0000256" key="2">
    <source>
        <dbReference type="ARBA" id="ARBA00010615"/>
    </source>
</evidence>
<protein>
    <submittedName>
        <fullName evidence="10">Uncharacterized protein</fullName>
    </submittedName>
</protein>
<evidence type="ECO:0000256" key="1">
    <source>
        <dbReference type="ARBA" id="ARBA00004496"/>
    </source>
</evidence>
<gene>
    <name evidence="10" type="ORF">ROZALSC1DRAFT_26974</name>
</gene>
<feature type="zinc finger region" description="RING-Gid-type" evidence="7">
    <location>
        <begin position="238"/>
        <end position="307"/>
    </location>
</feature>
<dbReference type="CDD" id="cd16659">
    <property type="entry name" value="RING-Ubox_Emp"/>
    <property type="match status" value="1"/>
</dbReference>
<dbReference type="EMBL" id="ML004940">
    <property type="protein sequence ID" value="RKP21624.1"/>
    <property type="molecule type" value="Genomic_DNA"/>
</dbReference>
<dbReference type="PROSITE" id="PS51867">
    <property type="entry name" value="ZF_RING_GID"/>
    <property type="match status" value="1"/>
</dbReference>
<dbReference type="PANTHER" id="PTHR12170:SF2">
    <property type="entry name" value="E3 UBIQUITIN-PROTEIN TRANSFERASE MAEA"/>
    <property type="match status" value="1"/>
</dbReference>
<proteinExistence type="inferred from homology"/>
<organism evidence="10 11">
    <name type="scientific">Rozella allomycis (strain CSF55)</name>
    <dbReference type="NCBI Taxonomy" id="988480"/>
    <lineage>
        <taxon>Eukaryota</taxon>
        <taxon>Fungi</taxon>
        <taxon>Fungi incertae sedis</taxon>
        <taxon>Cryptomycota</taxon>
        <taxon>Cryptomycota incertae sedis</taxon>
        <taxon>Rozella</taxon>
    </lineage>
</organism>
<evidence type="ECO:0000256" key="5">
    <source>
        <dbReference type="ARBA" id="ARBA00022771"/>
    </source>
</evidence>
<evidence type="ECO:0000256" key="4">
    <source>
        <dbReference type="ARBA" id="ARBA00022723"/>
    </source>
</evidence>
<name>A0A4P9YPR5_ROZAC</name>
<dbReference type="PANTHER" id="PTHR12170">
    <property type="entry name" value="MACROPHAGE ERYTHROBLAST ATTACHER-RELATED"/>
    <property type="match status" value="1"/>
</dbReference>
<keyword evidence="3" id="KW-0963">Cytoplasm</keyword>
<dbReference type="GO" id="GO:0005634">
    <property type="term" value="C:nucleus"/>
    <property type="evidence" value="ECO:0007669"/>
    <property type="project" value="TreeGrafter"/>
</dbReference>
<evidence type="ECO:0000313" key="10">
    <source>
        <dbReference type="EMBL" id="RKP21624.1"/>
    </source>
</evidence>
<reference evidence="11" key="1">
    <citation type="journal article" date="2018" name="Nat. Microbiol.">
        <title>Leveraging single-cell genomics to expand the fungal tree of life.</title>
        <authorList>
            <person name="Ahrendt S.R."/>
            <person name="Quandt C.A."/>
            <person name="Ciobanu D."/>
            <person name="Clum A."/>
            <person name="Salamov A."/>
            <person name="Andreopoulos B."/>
            <person name="Cheng J.F."/>
            <person name="Woyke T."/>
            <person name="Pelin A."/>
            <person name="Henrissat B."/>
            <person name="Reynolds N.K."/>
            <person name="Benny G.L."/>
            <person name="Smith M.E."/>
            <person name="James T.Y."/>
            <person name="Grigoriev I.V."/>
        </authorList>
    </citation>
    <scope>NUCLEOTIDE SEQUENCE [LARGE SCALE GENOMIC DNA]</scope>
    <source>
        <strain evidence="11">CSF55</strain>
    </source>
</reference>
<dbReference type="GO" id="GO:0005737">
    <property type="term" value="C:cytoplasm"/>
    <property type="evidence" value="ECO:0007669"/>
    <property type="project" value="UniProtKB-SubCell"/>
</dbReference>
<evidence type="ECO:0000256" key="3">
    <source>
        <dbReference type="ARBA" id="ARBA00022490"/>
    </source>
</evidence>
<keyword evidence="5 7" id="KW-0863">Zinc-finger</keyword>
<dbReference type="Pfam" id="PF10607">
    <property type="entry name" value="CTLH"/>
    <property type="match status" value="1"/>
</dbReference>
<accession>A0A4P9YPR5</accession>
<evidence type="ECO:0000256" key="6">
    <source>
        <dbReference type="ARBA" id="ARBA00022833"/>
    </source>
</evidence>
<keyword evidence="4" id="KW-0479">Metal-binding</keyword>
<dbReference type="PROSITE" id="PS50897">
    <property type="entry name" value="CTLH"/>
    <property type="match status" value="1"/>
</dbReference>
<dbReference type="GO" id="GO:0008270">
    <property type="term" value="F:zinc ion binding"/>
    <property type="evidence" value="ECO:0007669"/>
    <property type="project" value="UniProtKB-KW"/>
</dbReference>
<evidence type="ECO:0000259" key="8">
    <source>
        <dbReference type="PROSITE" id="PS50897"/>
    </source>
</evidence>
<feature type="domain" description="RING-Gid-type" evidence="9">
    <location>
        <begin position="238"/>
        <end position="307"/>
    </location>
</feature>
<dbReference type="SMART" id="SM00757">
    <property type="entry name" value="CRA"/>
    <property type="match status" value="1"/>
</dbReference>
<dbReference type="InterPro" id="IPR013144">
    <property type="entry name" value="CRA_dom"/>
</dbReference>
<dbReference type="GO" id="GO:0061630">
    <property type="term" value="F:ubiquitin protein ligase activity"/>
    <property type="evidence" value="ECO:0007669"/>
    <property type="project" value="InterPro"/>
</dbReference>
<dbReference type="InterPro" id="IPR044063">
    <property type="entry name" value="ZF_RING_GID"/>
</dbReference>
<dbReference type="InterPro" id="IPR024964">
    <property type="entry name" value="CTLH/CRA"/>
</dbReference>
<keyword evidence="6" id="KW-0862">Zinc</keyword>
<feature type="domain" description="CTLH" evidence="8">
    <location>
        <begin position="115"/>
        <end position="142"/>
    </location>
</feature>
<dbReference type="InterPro" id="IPR006595">
    <property type="entry name" value="CTLH_C"/>
</dbReference>
<comment type="subcellular location">
    <subcellularLocation>
        <location evidence="1">Cytoplasm</location>
    </subcellularLocation>
</comment>
<dbReference type="GO" id="GO:0034657">
    <property type="term" value="C:GID complex"/>
    <property type="evidence" value="ECO:0007669"/>
    <property type="project" value="TreeGrafter"/>
</dbReference>
<dbReference type="SUPFAM" id="SSF57850">
    <property type="entry name" value="RING/U-box"/>
    <property type="match status" value="1"/>
</dbReference>
<dbReference type="AlphaFoldDB" id="A0A4P9YPR5"/>